<dbReference type="PANTHER" id="PTHR42978:SF6">
    <property type="entry name" value="QUORUM-QUENCHING LACTONASE YTNP-RELATED"/>
    <property type="match status" value="1"/>
</dbReference>
<organism evidence="6 7">
    <name type="scientific">Pseudofrankia asymbiotica</name>
    <dbReference type="NCBI Taxonomy" id="1834516"/>
    <lineage>
        <taxon>Bacteria</taxon>
        <taxon>Bacillati</taxon>
        <taxon>Actinomycetota</taxon>
        <taxon>Actinomycetes</taxon>
        <taxon>Frankiales</taxon>
        <taxon>Frankiaceae</taxon>
        <taxon>Pseudofrankia</taxon>
    </lineage>
</organism>
<dbReference type="SMART" id="SM00849">
    <property type="entry name" value="Lactamase_B"/>
    <property type="match status" value="1"/>
</dbReference>
<evidence type="ECO:0000256" key="3">
    <source>
        <dbReference type="ARBA" id="ARBA00022801"/>
    </source>
</evidence>
<comment type="similarity">
    <text evidence="1">Belongs to the metallo-beta-lactamase superfamily.</text>
</comment>
<dbReference type="PANTHER" id="PTHR42978">
    <property type="entry name" value="QUORUM-QUENCHING LACTONASE YTNP-RELATED-RELATED"/>
    <property type="match status" value="1"/>
</dbReference>
<dbReference type="AlphaFoldDB" id="A0A1V2I9K7"/>
<dbReference type="Gene3D" id="3.60.15.10">
    <property type="entry name" value="Ribonuclease Z/Hydroxyacylglutathione hydrolase-like"/>
    <property type="match status" value="1"/>
</dbReference>
<dbReference type="InterPro" id="IPR036866">
    <property type="entry name" value="RibonucZ/Hydroxyglut_hydro"/>
</dbReference>
<dbReference type="OrthoDB" id="5177904at2"/>
<proteinExistence type="inferred from homology"/>
<protein>
    <recommendedName>
        <fullName evidence="5">Metallo-beta-lactamase domain-containing protein</fullName>
    </recommendedName>
</protein>
<dbReference type="RefSeq" id="WP_076818795.1">
    <property type="nucleotide sequence ID" value="NZ_MOMC01000043.1"/>
</dbReference>
<evidence type="ECO:0000259" key="5">
    <source>
        <dbReference type="SMART" id="SM00849"/>
    </source>
</evidence>
<keyword evidence="7" id="KW-1185">Reference proteome</keyword>
<dbReference type="EMBL" id="MOMC01000043">
    <property type="protein sequence ID" value="ONH27983.1"/>
    <property type="molecule type" value="Genomic_DNA"/>
</dbReference>
<sequence>MTTFHVGRAAVTTLVDGTFLMAPDFLAGPVDPGTDERDTRGRVPLPIQAFLVRGRRTVVVDAGLGPDPEGAMESLAAHLGIDRAGIGLFGHAGLGPALAEQGVAPDDIDVVVVSHLHADHTGWLTGQDGTSIFRNARLLLPRADYELFVAGERRGLVPATREALRALVASGQAELFDGEETVSPEITALPAPGHTPGHTVFAIAHGGERAMILGDAMYCPAQLGELEIGAMHDVDPALARRTRELIARDAEAHGTLAVGCHFAGGRAARLVNGRAVVS</sequence>
<evidence type="ECO:0000313" key="7">
    <source>
        <dbReference type="Proteomes" id="UP000188929"/>
    </source>
</evidence>
<gene>
    <name evidence="6" type="ORF">BL253_20450</name>
</gene>
<dbReference type="Proteomes" id="UP000188929">
    <property type="component" value="Unassembled WGS sequence"/>
</dbReference>
<accession>A0A1V2I9K7</accession>
<evidence type="ECO:0000256" key="2">
    <source>
        <dbReference type="ARBA" id="ARBA00022723"/>
    </source>
</evidence>
<keyword evidence="3" id="KW-0378">Hydrolase</keyword>
<name>A0A1V2I9K7_9ACTN</name>
<dbReference type="STRING" id="1834516.BL253_20450"/>
<dbReference type="InterPro" id="IPR001279">
    <property type="entry name" value="Metallo-B-lactamas"/>
</dbReference>
<evidence type="ECO:0000256" key="4">
    <source>
        <dbReference type="ARBA" id="ARBA00022833"/>
    </source>
</evidence>
<dbReference type="InterPro" id="IPR051013">
    <property type="entry name" value="MBL_superfamily_lactonases"/>
</dbReference>
<evidence type="ECO:0000256" key="1">
    <source>
        <dbReference type="ARBA" id="ARBA00007749"/>
    </source>
</evidence>
<reference evidence="7" key="1">
    <citation type="submission" date="2016-10" db="EMBL/GenBank/DDBJ databases">
        <title>Frankia sp. NRRL B-16386 Genome sequencing.</title>
        <authorList>
            <person name="Ghodhbane-Gtari F."/>
            <person name="Swanson E."/>
            <person name="Gueddou A."/>
            <person name="Hezbri K."/>
            <person name="Ktari K."/>
            <person name="Nouioui I."/>
            <person name="Morris K."/>
            <person name="Simpson S."/>
            <person name="Abebe-Akele F."/>
            <person name="Thomas K."/>
            <person name="Gtari M."/>
            <person name="Tisa L.S."/>
        </authorList>
    </citation>
    <scope>NUCLEOTIDE SEQUENCE [LARGE SCALE GENOMIC DNA]</scope>
    <source>
        <strain evidence="7">NRRL B-16386</strain>
    </source>
</reference>
<dbReference type="SUPFAM" id="SSF56281">
    <property type="entry name" value="Metallo-hydrolase/oxidoreductase"/>
    <property type="match status" value="1"/>
</dbReference>
<feature type="domain" description="Metallo-beta-lactamase" evidence="5">
    <location>
        <begin position="46"/>
        <end position="253"/>
    </location>
</feature>
<keyword evidence="4" id="KW-0862">Zinc</keyword>
<evidence type="ECO:0000313" key="6">
    <source>
        <dbReference type="EMBL" id="ONH27983.1"/>
    </source>
</evidence>
<keyword evidence="2" id="KW-0479">Metal-binding</keyword>
<dbReference type="GO" id="GO:0046872">
    <property type="term" value="F:metal ion binding"/>
    <property type="evidence" value="ECO:0007669"/>
    <property type="project" value="UniProtKB-KW"/>
</dbReference>
<comment type="caution">
    <text evidence="6">The sequence shown here is derived from an EMBL/GenBank/DDBJ whole genome shotgun (WGS) entry which is preliminary data.</text>
</comment>
<dbReference type="Pfam" id="PF00753">
    <property type="entry name" value="Lactamase_B"/>
    <property type="match status" value="1"/>
</dbReference>
<dbReference type="GO" id="GO:0016787">
    <property type="term" value="F:hydrolase activity"/>
    <property type="evidence" value="ECO:0007669"/>
    <property type="project" value="UniProtKB-KW"/>
</dbReference>